<feature type="binding site" evidence="7">
    <location>
        <position position="120"/>
    </location>
    <ligand>
        <name>L-glutamine</name>
        <dbReference type="ChEBI" id="CHEBI:58359"/>
    </ligand>
</feature>
<dbReference type="FunFam" id="3.40.50.620:FF:000106">
    <property type="entry name" value="Glutamine-dependent NAD(+) synthetase"/>
    <property type="match status" value="1"/>
</dbReference>
<name>A0A2Z4Y4G4_SUMC1</name>
<dbReference type="InterPro" id="IPR003694">
    <property type="entry name" value="NAD_synthase"/>
</dbReference>
<dbReference type="PANTHER" id="PTHR23090">
    <property type="entry name" value="NH 3 /GLUTAMINE-DEPENDENT NAD + SYNTHETASE"/>
    <property type="match status" value="1"/>
</dbReference>
<dbReference type="NCBIfam" id="NF010588">
    <property type="entry name" value="PRK13981.1"/>
    <property type="match status" value="1"/>
</dbReference>
<evidence type="ECO:0000256" key="1">
    <source>
        <dbReference type="ARBA" id="ARBA00005188"/>
    </source>
</evidence>
<evidence type="ECO:0000256" key="4">
    <source>
        <dbReference type="ARBA" id="ARBA00022741"/>
    </source>
</evidence>
<feature type="domain" description="CN hydrolase" evidence="10">
    <location>
        <begin position="1"/>
        <end position="268"/>
    </location>
</feature>
<keyword evidence="5 7" id="KW-0067">ATP-binding</keyword>
<comment type="function">
    <text evidence="7">Catalyzes the ATP-dependent amidation of deamido-NAD to form NAD. Uses L-glutamine as a nitrogen source.</text>
</comment>
<feature type="binding site" evidence="7">
    <location>
        <position position="545"/>
    </location>
    <ligand>
        <name>deamido-NAD(+)</name>
        <dbReference type="ChEBI" id="CHEBI:58437"/>
        <note>ligand shared between two neighboring subunits</note>
    </ligand>
</feature>
<dbReference type="HAMAP" id="MF_02090">
    <property type="entry name" value="NadE_glutamine_dep"/>
    <property type="match status" value="1"/>
</dbReference>
<dbReference type="Pfam" id="PF02540">
    <property type="entry name" value="NAD_synthase"/>
    <property type="match status" value="1"/>
</dbReference>
<dbReference type="PIRSF" id="PIRSF006630">
    <property type="entry name" value="NADS_GAT"/>
    <property type="match status" value="1"/>
</dbReference>
<evidence type="ECO:0000256" key="8">
    <source>
        <dbReference type="PIRNR" id="PIRNR006630"/>
    </source>
</evidence>
<dbReference type="InterPro" id="IPR014729">
    <property type="entry name" value="Rossmann-like_a/b/a_fold"/>
</dbReference>
<dbReference type="Gene3D" id="3.40.50.620">
    <property type="entry name" value="HUPs"/>
    <property type="match status" value="1"/>
</dbReference>
<comment type="caution">
    <text evidence="7">Lacks conserved residue(s) required for the propagation of feature annotation.</text>
</comment>
<dbReference type="PANTHER" id="PTHR23090:SF9">
    <property type="entry name" value="GLUTAMINE-DEPENDENT NAD(+) SYNTHETASE"/>
    <property type="match status" value="1"/>
</dbReference>
<dbReference type="CDD" id="cd07570">
    <property type="entry name" value="GAT_Gln-NAD-synth"/>
    <property type="match status" value="1"/>
</dbReference>
<dbReference type="CDD" id="cd00553">
    <property type="entry name" value="NAD_synthase"/>
    <property type="match status" value="1"/>
</dbReference>
<comment type="catalytic activity">
    <reaction evidence="7 8">
        <text>deamido-NAD(+) + L-glutamine + ATP + H2O = L-glutamate + AMP + diphosphate + NAD(+) + H(+)</text>
        <dbReference type="Rhea" id="RHEA:24384"/>
        <dbReference type="ChEBI" id="CHEBI:15377"/>
        <dbReference type="ChEBI" id="CHEBI:15378"/>
        <dbReference type="ChEBI" id="CHEBI:29985"/>
        <dbReference type="ChEBI" id="CHEBI:30616"/>
        <dbReference type="ChEBI" id="CHEBI:33019"/>
        <dbReference type="ChEBI" id="CHEBI:57540"/>
        <dbReference type="ChEBI" id="CHEBI:58359"/>
        <dbReference type="ChEBI" id="CHEBI:58437"/>
        <dbReference type="ChEBI" id="CHEBI:456215"/>
        <dbReference type="EC" id="6.3.5.1"/>
    </reaction>
</comment>
<dbReference type="KEGG" id="schv:BRCON_1257"/>
<evidence type="ECO:0000256" key="3">
    <source>
        <dbReference type="ARBA" id="ARBA00022598"/>
    </source>
</evidence>
<dbReference type="AlphaFoldDB" id="A0A2Z4Y4G4"/>
<comment type="similarity">
    <text evidence="2 7 8">In the C-terminal section; belongs to the NAD synthetase family.</text>
</comment>
<comment type="pathway">
    <text evidence="1 7 8">Cofactor biosynthesis; NAD(+) biosynthesis; NAD(+) from deamido-NAD(+) (L-Gln route): step 1/1.</text>
</comment>
<evidence type="ECO:0000313" key="11">
    <source>
        <dbReference type="EMBL" id="AXA36034.1"/>
    </source>
</evidence>
<dbReference type="UniPathway" id="UPA00253">
    <property type="reaction ID" value="UER00334"/>
</dbReference>
<dbReference type="Proteomes" id="UP000262583">
    <property type="component" value="Chromosome"/>
</dbReference>
<reference evidence="11 12" key="1">
    <citation type="submission" date="2018-05" db="EMBL/GenBank/DDBJ databases">
        <title>A metagenomic window into the 2 km-deep terrestrial subsurface aquifer revealed taxonomically and functionally diverse microbial community comprising novel uncultured bacterial lineages.</title>
        <authorList>
            <person name="Kadnikov V.V."/>
            <person name="Mardanov A.V."/>
            <person name="Beletsky A.V."/>
            <person name="Banks D."/>
            <person name="Pimenov N.V."/>
            <person name="Frank Y.A."/>
            <person name="Karnachuk O.V."/>
            <person name="Ravin N.V."/>
        </authorList>
    </citation>
    <scope>NUCLEOTIDE SEQUENCE [LARGE SCALE GENOMIC DNA]</scope>
    <source>
        <strain evidence="11">BY</strain>
    </source>
</reference>
<evidence type="ECO:0000259" key="10">
    <source>
        <dbReference type="PROSITE" id="PS50263"/>
    </source>
</evidence>
<dbReference type="SUPFAM" id="SSF56317">
    <property type="entry name" value="Carbon-nitrogen hydrolase"/>
    <property type="match status" value="1"/>
</dbReference>
<feature type="binding site" evidence="7">
    <location>
        <begin position="307"/>
        <end position="314"/>
    </location>
    <ligand>
        <name>ATP</name>
        <dbReference type="ChEBI" id="CHEBI:30616"/>
    </ligand>
</feature>
<feature type="binding site" evidence="7">
    <location>
        <position position="193"/>
    </location>
    <ligand>
        <name>L-glutamine</name>
        <dbReference type="ChEBI" id="CHEBI:58359"/>
    </ligand>
</feature>
<dbReference type="GO" id="GO:0004359">
    <property type="term" value="F:glutaminase activity"/>
    <property type="evidence" value="ECO:0007669"/>
    <property type="project" value="InterPro"/>
</dbReference>
<dbReference type="InterPro" id="IPR003010">
    <property type="entry name" value="C-N_Hydrolase"/>
</dbReference>
<protein>
    <recommendedName>
        <fullName evidence="7 8">Glutamine-dependent NAD(+) synthetase</fullName>
        <ecNumber evidence="7 8">6.3.5.1</ecNumber>
    </recommendedName>
    <alternativeName>
        <fullName evidence="7 8">NAD(+) synthase [glutamine-hydrolyzing]</fullName>
    </alternativeName>
</protein>
<feature type="binding site" evidence="7">
    <location>
        <position position="433"/>
    </location>
    <ligand>
        <name>deamido-NAD(+)</name>
        <dbReference type="ChEBI" id="CHEBI:58437"/>
        <note>ligand shared between two neighboring subunits</note>
    </ligand>
</feature>
<dbReference type="EC" id="6.3.5.1" evidence="7 8"/>
<feature type="binding site" evidence="7">
    <location>
        <position position="428"/>
    </location>
    <ligand>
        <name>ATP</name>
        <dbReference type="ChEBI" id="CHEBI:30616"/>
    </ligand>
</feature>
<keyword evidence="4 7" id="KW-0547">Nucleotide-binding</keyword>
<dbReference type="NCBIfam" id="TIGR00552">
    <property type="entry name" value="nadE"/>
    <property type="match status" value="1"/>
</dbReference>
<dbReference type="InterPro" id="IPR022310">
    <property type="entry name" value="NAD/GMP_synthase"/>
</dbReference>
<evidence type="ECO:0000256" key="2">
    <source>
        <dbReference type="ARBA" id="ARBA00007145"/>
    </source>
</evidence>
<feature type="active site" description="For glutaminase activity" evidence="7">
    <location>
        <position position="114"/>
    </location>
</feature>
<accession>A0A2Z4Y4G4</accession>
<dbReference type="EMBL" id="CP030759">
    <property type="protein sequence ID" value="AXA36034.1"/>
    <property type="molecule type" value="Genomic_DNA"/>
</dbReference>
<dbReference type="GO" id="GO:0009435">
    <property type="term" value="P:NAD+ biosynthetic process"/>
    <property type="evidence" value="ECO:0007669"/>
    <property type="project" value="UniProtKB-UniRule"/>
</dbReference>
<dbReference type="GO" id="GO:0005737">
    <property type="term" value="C:cytoplasm"/>
    <property type="evidence" value="ECO:0007669"/>
    <property type="project" value="InterPro"/>
</dbReference>
<evidence type="ECO:0000313" key="12">
    <source>
        <dbReference type="Proteomes" id="UP000262583"/>
    </source>
</evidence>
<evidence type="ECO:0000256" key="5">
    <source>
        <dbReference type="ARBA" id="ARBA00022840"/>
    </source>
</evidence>
<dbReference type="GO" id="GO:0005524">
    <property type="term" value="F:ATP binding"/>
    <property type="evidence" value="ECO:0007669"/>
    <property type="project" value="UniProtKB-UniRule"/>
</dbReference>
<organism evidence="11 12">
    <name type="scientific">Sumerlaea chitinivorans</name>
    <dbReference type="NCBI Taxonomy" id="2250252"/>
    <lineage>
        <taxon>Bacteria</taxon>
        <taxon>Candidatus Sumerlaeota</taxon>
        <taxon>Candidatus Sumerlaeia</taxon>
        <taxon>Candidatus Sumerlaeales</taxon>
        <taxon>Candidatus Sumerlaeaceae</taxon>
        <taxon>Candidatus Sumerlaea</taxon>
    </lineage>
</organism>
<feature type="active site" description="Proton acceptor; for glutaminase activity" evidence="7">
    <location>
        <position position="41"/>
    </location>
</feature>
<evidence type="ECO:0000256" key="7">
    <source>
        <dbReference type="HAMAP-Rule" id="MF_02090"/>
    </source>
</evidence>
<gene>
    <name evidence="7" type="primary">nadE</name>
    <name evidence="11" type="ORF">BRCON_1257</name>
</gene>
<keyword evidence="3 7" id="KW-0436">Ligase</keyword>
<dbReference type="SUPFAM" id="SSF52402">
    <property type="entry name" value="Adenine nucleotide alpha hydrolases-like"/>
    <property type="match status" value="1"/>
</dbReference>
<feature type="binding site" evidence="7">
    <location>
        <position position="199"/>
    </location>
    <ligand>
        <name>L-glutamine</name>
        <dbReference type="ChEBI" id="CHEBI:58359"/>
    </ligand>
</feature>
<sequence length="571" mass="63384">MKIALCQINTITGNIEYNVRRICEELGYARQCGARLAIFPELAIVGYPPKDLLEYNFFVNRASSALSIIQDKCNTLGIDCICGALHTNFFGGKKELLNAAAFIRANAGIEFTFKKLLPTYDVFDEHRYFEPCPGHIASPLCSYPEENLRIGISICEDIWNDPQFWKDERLYEYDPIESLIRNGANLLVNISASPFVIHKPLRRLEMLRHTARRWQVPVLMVNQVGGCDQIIFDGGSVVVLPDGTVDASAGWFKERTIIWDTASREVDPEWETHYSHVQDEIRTVRDALALGLKDYLRKTGFAQVVVGNSGGIDSATVLTLATQALGQEAVISVSMPGPYTSNETRADAAELARRLGIRHLEIPIQGPFDAFQDLLQGETGAPLFHLFAGDRSQIDRLANENLQARLRGNILMWISNAIKSPRTLVLSTGNKSELAAGYCTLYGDMAGGLALISDVPKMMVYALARFLNAEMNHPIPESILQREPTAELAPNQKDTDSLPPYPILDEIIRLYVEELMGPEEIVAAGVADEALVRKVIRMIDNAEYKRAQAAPGLKVTSKAFGFGRRMPIARG</sequence>
<comment type="similarity">
    <text evidence="9">Belongs to the NAD synthetase family.</text>
</comment>
<dbReference type="PROSITE" id="PS50263">
    <property type="entry name" value="CN_HYDROLASE"/>
    <property type="match status" value="1"/>
</dbReference>
<proteinExistence type="inferred from homology"/>
<feature type="binding site" evidence="7">
    <location>
        <position position="401"/>
    </location>
    <ligand>
        <name>deamido-NAD(+)</name>
        <dbReference type="ChEBI" id="CHEBI:58437"/>
        <note>ligand shared between two neighboring subunits</note>
    </ligand>
</feature>
<feature type="active site" description="Nucleophile; for glutaminase activity" evidence="7">
    <location>
        <position position="155"/>
    </location>
</feature>
<dbReference type="GO" id="GO:0008795">
    <property type="term" value="F:NAD+ synthase activity"/>
    <property type="evidence" value="ECO:0007669"/>
    <property type="project" value="UniProtKB-UniRule"/>
</dbReference>
<dbReference type="GO" id="GO:0003952">
    <property type="term" value="F:NAD+ synthase (glutamine-hydrolyzing) activity"/>
    <property type="evidence" value="ECO:0007669"/>
    <property type="project" value="UniProtKB-UniRule"/>
</dbReference>
<dbReference type="InterPro" id="IPR036526">
    <property type="entry name" value="C-N_Hydrolase_sf"/>
</dbReference>
<keyword evidence="6 7" id="KW-0520">NAD</keyword>
<dbReference type="Gene3D" id="3.60.110.10">
    <property type="entry name" value="Carbon-nitrogen hydrolase"/>
    <property type="match status" value="1"/>
</dbReference>
<dbReference type="InterPro" id="IPR014445">
    <property type="entry name" value="Gln-dep_NAD_synthase"/>
</dbReference>
<evidence type="ECO:0000256" key="6">
    <source>
        <dbReference type="ARBA" id="ARBA00023027"/>
    </source>
</evidence>
<evidence type="ECO:0000256" key="9">
    <source>
        <dbReference type="RuleBase" id="RU003811"/>
    </source>
</evidence>
<dbReference type="Pfam" id="PF00795">
    <property type="entry name" value="CN_hydrolase"/>
    <property type="match status" value="1"/>
</dbReference>